<accession>A0A9P7W202</accession>
<dbReference type="EMBL" id="MU250526">
    <property type="protein sequence ID" value="KAG7450702.1"/>
    <property type="molecule type" value="Genomic_DNA"/>
</dbReference>
<sequence>MANRILPSLKLTPHLIDLAAKREIFGRVPQCRTGHEYIGEYYSQFVPSKNIDCPCGELFHTREHILRECPLYEEQRGILLNVSRTVYLPDILGTKEGITALSEFMENTGAFTQTGQLQNERLAPEPEEEESGGKKTRATRKTSMD</sequence>
<feature type="non-terminal residue" evidence="2">
    <location>
        <position position="145"/>
    </location>
</feature>
<evidence type="ECO:0000256" key="1">
    <source>
        <dbReference type="SAM" id="MobiDB-lite"/>
    </source>
</evidence>
<name>A0A9P7W202_9AGAR</name>
<keyword evidence="3" id="KW-1185">Reference proteome</keyword>
<organism evidence="2 3">
    <name type="scientific">Guyanagaster necrorhizus</name>
    <dbReference type="NCBI Taxonomy" id="856835"/>
    <lineage>
        <taxon>Eukaryota</taxon>
        <taxon>Fungi</taxon>
        <taxon>Dikarya</taxon>
        <taxon>Basidiomycota</taxon>
        <taxon>Agaricomycotina</taxon>
        <taxon>Agaricomycetes</taxon>
        <taxon>Agaricomycetidae</taxon>
        <taxon>Agaricales</taxon>
        <taxon>Marasmiineae</taxon>
        <taxon>Physalacriaceae</taxon>
        <taxon>Guyanagaster</taxon>
    </lineage>
</organism>
<dbReference type="Proteomes" id="UP000812287">
    <property type="component" value="Unassembled WGS sequence"/>
</dbReference>
<feature type="compositionally biased region" description="Basic residues" evidence="1">
    <location>
        <begin position="134"/>
        <end position="145"/>
    </location>
</feature>
<feature type="region of interest" description="Disordered" evidence="1">
    <location>
        <begin position="114"/>
        <end position="145"/>
    </location>
</feature>
<dbReference type="OrthoDB" id="2966592at2759"/>
<reference evidence="2" key="1">
    <citation type="submission" date="2020-11" db="EMBL/GenBank/DDBJ databases">
        <title>Adaptations for nitrogen fixation in a non-lichenized fungal sporocarp promotes dispersal by wood-feeding termites.</title>
        <authorList>
            <consortium name="DOE Joint Genome Institute"/>
            <person name="Koch R.A."/>
            <person name="Yoon G."/>
            <person name="Arayal U."/>
            <person name="Lail K."/>
            <person name="Amirebrahimi M."/>
            <person name="Labutti K."/>
            <person name="Lipzen A."/>
            <person name="Riley R."/>
            <person name="Barry K."/>
            <person name="Henrissat B."/>
            <person name="Grigoriev I.V."/>
            <person name="Herr J.R."/>
            <person name="Aime M.C."/>
        </authorList>
    </citation>
    <scope>NUCLEOTIDE SEQUENCE</scope>
    <source>
        <strain evidence="2">MCA 3950</strain>
    </source>
</reference>
<comment type="caution">
    <text evidence="2">The sequence shown here is derived from an EMBL/GenBank/DDBJ whole genome shotgun (WGS) entry which is preliminary data.</text>
</comment>
<dbReference type="RefSeq" id="XP_043044202.1">
    <property type="nucleotide sequence ID" value="XM_043185404.1"/>
</dbReference>
<proteinExistence type="predicted"/>
<protein>
    <submittedName>
        <fullName evidence="2">Uncharacterized protein</fullName>
    </submittedName>
</protein>
<dbReference type="AlphaFoldDB" id="A0A9P7W202"/>
<evidence type="ECO:0000313" key="2">
    <source>
        <dbReference type="EMBL" id="KAG7450702.1"/>
    </source>
</evidence>
<dbReference type="GeneID" id="66107701"/>
<evidence type="ECO:0000313" key="3">
    <source>
        <dbReference type="Proteomes" id="UP000812287"/>
    </source>
</evidence>
<gene>
    <name evidence="2" type="ORF">BT62DRAFT_927972</name>
</gene>